<protein>
    <recommendedName>
        <fullName evidence="4">FERM domain-containing protein</fullName>
    </recommendedName>
</protein>
<dbReference type="AlphaFoldDB" id="A0A818PU38"/>
<dbReference type="EMBL" id="CAJOBE010001411">
    <property type="protein sequence ID" value="CAF3741489.1"/>
    <property type="molecule type" value="Genomic_DNA"/>
</dbReference>
<dbReference type="InterPro" id="IPR029071">
    <property type="entry name" value="Ubiquitin-like_domsf"/>
</dbReference>
<organism evidence="1 3">
    <name type="scientific">Rotaria sordida</name>
    <dbReference type="NCBI Taxonomy" id="392033"/>
    <lineage>
        <taxon>Eukaryota</taxon>
        <taxon>Metazoa</taxon>
        <taxon>Spiralia</taxon>
        <taxon>Gnathifera</taxon>
        <taxon>Rotifera</taxon>
        <taxon>Eurotatoria</taxon>
        <taxon>Bdelloidea</taxon>
        <taxon>Philodinida</taxon>
        <taxon>Philodinidae</taxon>
        <taxon>Rotaria</taxon>
    </lineage>
</organism>
<dbReference type="Proteomes" id="UP000663823">
    <property type="component" value="Unassembled WGS sequence"/>
</dbReference>
<evidence type="ECO:0000313" key="1">
    <source>
        <dbReference type="EMBL" id="CAF3628823.1"/>
    </source>
</evidence>
<reference evidence="1" key="1">
    <citation type="submission" date="2021-02" db="EMBL/GenBank/DDBJ databases">
        <authorList>
            <person name="Nowell W R."/>
        </authorList>
    </citation>
    <scope>NUCLEOTIDE SEQUENCE</scope>
</reference>
<comment type="caution">
    <text evidence="1">The sequence shown here is derived from an EMBL/GenBank/DDBJ whole genome shotgun (WGS) entry which is preliminary data.</text>
</comment>
<evidence type="ECO:0000313" key="3">
    <source>
        <dbReference type="Proteomes" id="UP000663823"/>
    </source>
</evidence>
<evidence type="ECO:0008006" key="4">
    <source>
        <dbReference type="Google" id="ProtNLM"/>
    </source>
</evidence>
<dbReference type="SUPFAM" id="SSF54236">
    <property type="entry name" value="Ubiquitin-like"/>
    <property type="match status" value="1"/>
</dbReference>
<proteinExistence type="predicted"/>
<name>A0A818PU38_9BILA</name>
<dbReference type="Proteomes" id="UP000663874">
    <property type="component" value="Unassembled WGS sequence"/>
</dbReference>
<dbReference type="EMBL" id="CAJOAX010000646">
    <property type="protein sequence ID" value="CAF3628823.1"/>
    <property type="molecule type" value="Genomic_DNA"/>
</dbReference>
<gene>
    <name evidence="2" type="ORF">FNK824_LOCUS11708</name>
    <name evidence="1" type="ORF">OTI717_LOCUS8201</name>
</gene>
<evidence type="ECO:0000313" key="2">
    <source>
        <dbReference type="EMBL" id="CAF3741489.1"/>
    </source>
</evidence>
<dbReference type="Gene3D" id="3.10.20.90">
    <property type="entry name" value="Phosphatidylinositol 3-kinase Catalytic Subunit, Chain A, domain 1"/>
    <property type="match status" value="1"/>
</dbReference>
<accession>A0A818PU38</accession>
<sequence>MTYLKIYFPNGSFHTLRYTSSTTIADLIRIALKGRLSSCDLVYFLSFALRVTYVGQEQQIVLSSINKNNIVNKWVHSNMTMEKVQILYGIADELK</sequence>